<reference evidence="19 20" key="1">
    <citation type="submission" date="2015-05" db="EMBL/GenBank/DDBJ databases">
        <title>Photobacterium galathea sp. nov.</title>
        <authorList>
            <person name="Machado H."/>
            <person name="Gram L."/>
        </authorList>
    </citation>
    <scope>NUCLEOTIDE SEQUENCE [LARGE SCALE GENOMIC DNA]</scope>
    <source>
        <strain evidence="19 20">DSM 22954</strain>
    </source>
</reference>
<keyword evidence="8 16" id="KW-0973">c-di-GMP</keyword>
<evidence type="ECO:0000256" key="8">
    <source>
        <dbReference type="ARBA" id="ARBA00022636"/>
    </source>
</evidence>
<dbReference type="RefSeq" id="WP_047885496.1">
    <property type="nucleotide sequence ID" value="NZ_LDOU01000013.1"/>
</dbReference>
<gene>
    <name evidence="19" type="ORF">ABT57_12055</name>
</gene>
<sequence length="878" mass="99962">MFRSLNLFFQDWIVDQFKKQKRTYEREWDCRASWIGECCLTIWLSFAFIFLKPTIAGVPSWKLPLVYFPQINFAAPGLLDPLRFIIQSIWLLCFKQQATMAFLERLHLLAGKALDVLTECFYLPFEFITKGVQWLEKKANQAKSPEVREQMKASKSAMLLNYLLLFVVVFLALLCFTVPFGYQAQIVFVLLLWSLAMMFRRMPGRFPTMLLIILSVTASCRYLWWRYSSTLNWDDPLALFLGGILLLAETYSWVVLILGYFQNIWPLNRKPVALPDDQSLWPTIDIMIPTYNEDLDVVRATVYASLGVDWPKDKLKIHILDDGKRDNFREFAKSIGVNYIRRPTNEHAKAGNINYALKQTSGEYVAIFDCDHIPTRAFFQLTMGMFLKDPKLALIQTPHHFFSPDPFERNLSNFRNVPNEGNLFYGLIQDGNDLWDATFFCGSCAILRREPLEEVGGIAVETVTEDAHTSLRMHRLGYHSAYLKQPISAGLATETLSAHVGQRIRWARGMAQIFRVDNPFKGKGLKLSQRLCYANAMLHFLSGIPRIVFLIAPLAYLLLHSYVIYAPALAIILYVLPHMIHASMTNSRMQGDYRYSFWGEVYETVLAWYIARPTTVALFAPHKGTFNVTAKGGLVEKSHYDWVISRPYLALVALNILGLAAGVYRLGWGPQDEIGTVIVNIVWTLYNLLILGAAVAVAVEAKQVRKDHRVEVSIPIAVRLNSGHLVQAEMKDFSLGGVRIQMSESEADIGLFENGQPLDVVLNRGGHEYVFPMVVAYARNGIVGLQLSELTNQQQIDYVQCTFARADTWAKWQQSYQSDKPLSSMQAVLLVGLNGYKRLLKHSPKPVTVCVSAVMAGCNFIWSLRPRNVPNRTIIHEN</sequence>
<dbReference type="EMBL" id="LDOU01000013">
    <property type="protein sequence ID" value="KLV08568.1"/>
    <property type="molecule type" value="Genomic_DNA"/>
</dbReference>
<feature type="transmembrane region" description="Helical" evidence="16">
    <location>
        <begin position="71"/>
        <end position="93"/>
    </location>
</feature>
<keyword evidence="7 16" id="KW-0997">Cell inner membrane</keyword>
<keyword evidence="11 16" id="KW-0812">Transmembrane</keyword>
<evidence type="ECO:0000259" key="17">
    <source>
        <dbReference type="Pfam" id="PF00535"/>
    </source>
</evidence>
<feature type="transmembrane region" description="Helical" evidence="16">
    <location>
        <begin position="32"/>
        <end position="51"/>
    </location>
</feature>
<dbReference type="InterPro" id="IPR050321">
    <property type="entry name" value="Glycosyltr_2/OpgH_subfam"/>
</dbReference>
<evidence type="ECO:0000256" key="13">
    <source>
        <dbReference type="ARBA" id="ARBA00022989"/>
    </source>
</evidence>
<feature type="transmembrane region" description="Helical" evidence="16">
    <location>
        <begin position="157"/>
        <end position="174"/>
    </location>
</feature>
<feature type="transmembrane region" description="Helical" evidence="16">
    <location>
        <begin position="206"/>
        <end position="225"/>
    </location>
</feature>
<comment type="catalytic activity">
    <reaction evidence="15 16">
        <text>[(1-&gt;4)-beta-D-glucosyl](n) + UDP-alpha-D-glucose = [(1-&gt;4)-beta-D-glucosyl](n+1) + UDP + H(+)</text>
        <dbReference type="Rhea" id="RHEA:19929"/>
        <dbReference type="Rhea" id="RHEA-COMP:10033"/>
        <dbReference type="Rhea" id="RHEA-COMP:10034"/>
        <dbReference type="ChEBI" id="CHEBI:15378"/>
        <dbReference type="ChEBI" id="CHEBI:18246"/>
        <dbReference type="ChEBI" id="CHEBI:58223"/>
        <dbReference type="ChEBI" id="CHEBI:58885"/>
        <dbReference type="EC" id="2.4.1.12"/>
    </reaction>
</comment>
<dbReference type="GO" id="GO:0030244">
    <property type="term" value="P:cellulose biosynthetic process"/>
    <property type="evidence" value="ECO:0007669"/>
    <property type="project" value="UniProtKB-KW"/>
</dbReference>
<dbReference type="PRINTS" id="PR01439">
    <property type="entry name" value="CELLSNTHASEA"/>
</dbReference>
<comment type="pathway">
    <text evidence="2 16">Glycan metabolism; bacterial cellulose biosynthesis.</text>
</comment>
<dbReference type="Gene3D" id="3.90.550.10">
    <property type="entry name" value="Spore Coat Polysaccharide Biosynthesis Protein SpsA, Chain A"/>
    <property type="match status" value="1"/>
</dbReference>
<dbReference type="GO" id="GO:0006011">
    <property type="term" value="P:UDP-alpha-D-glucose metabolic process"/>
    <property type="evidence" value="ECO:0007669"/>
    <property type="project" value="InterPro"/>
</dbReference>
<dbReference type="Pfam" id="PF00535">
    <property type="entry name" value="Glycos_transf_2"/>
    <property type="match status" value="1"/>
</dbReference>
<keyword evidence="13 16" id="KW-1133">Transmembrane helix</keyword>
<keyword evidence="20" id="KW-1185">Reference proteome</keyword>
<evidence type="ECO:0000256" key="5">
    <source>
        <dbReference type="ARBA" id="ARBA00018714"/>
    </source>
</evidence>
<dbReference type="Gene3D" id="2.40.10.220">
    <property type="entry name" value="predicted glycosyltransferase like domains"/>
    <property type="match status" value="1"/>
</dbReference>
<feature type="transmembrane region" description="Helical" evidence="16">
    <location>
        <begin position="562"/>
        <end position="580"/>
    </location>
</feature>
<dbReference type="EC" id="2.4.1.12" evidence="4 16"/>
<name>A0A0J1HA52_9GAMM</name>
<feature type="transmembrane region" description="Helical" evidence="16">
    <location>
        <begin position="674"/>
        <end position="699"/>
    </location>
</feature>
<dbReference type="GO" id="GO:0016760">
    <property type="term" value="F:cellulose synthase (UDP-forming) activity"/>
    <property type="evidence" value="ECO:0007669"/>
    <property type="project" value="UniProtKB-EC"/>
</dbReference>
<evidence type="ECO:0000256" key="10">
    <source>
        <dbReference type="ARBA" id="ARBA00022679"/>
    </source>
</evidence>
<dbReference type="PANTHER" id="PTHR43867">
    <property type="entry name" value="CELLULOSE SYNTHASE CATALYTIC SUBUNIT A [UDP-FORMING]"/>
    <property type="match status" value="1"/>
</dbReference>
<feature type="domain" description="Glycosyltransferase 2-like" evidence="17">
    <location>
        <begin position="286"/>
        <end position="455"/>
    </location>
</feature>
<comment type="cofactor">
    <cofactor evidence="16">
        <name>Mg(2+)</name>
        <dbReference type="ChEBI" id="CHEBI:18420"/>
    </cofactor>
</comment>
<dbReference type="InterPro" id="IPR003919">
    <property type="entry name" value="Cell_synth_A"/>
</dbReference>
<evidence type="ECO:0000256" key="4">
    <source>
        <dbReference type="ARBA" id="ARBA00012539"/>
    </source>
</evidence>
<dbReference type="OrthoDB" id="9806824at2"/>
<dbReference type="AlphaFoldDB" id="A0A0J1HA52"/>
<evidence type="ECO:0000313" key="19">
    <source>
        <dbReference type="EMBL" id="KLV08568.1"/>
    </source>
</evidence>
<evidence type="ECO:0000256" key="11">
    <source>
        <dbReference type="ARBA" id="ARBA00022692"/>
    </source>
</evidence>
<evidence type="ECO:0000256" key="6">
    <source>
        <dbReference type="ARBA" id="ARBA00022475"/>
    </source>
</evidence>
<comment type="function">
    <text evidence="16">Catalytic subunit of cellulose synthase. It polymerizes uridine 5'-diphosphate glucose to cellulose.</text>
</comment>
<feature type="transmembrane region" description="Helical" evidence="16">
    <location>
        <begin position="237"/>
        <end position="261"/>
    </location>
</feature>
<organism evidence="19 20">
    <name type="scientific">Photobacterium ganghwense</name>
    <dbReference type="NCBI Taxonomy" id="320778"/>
    <lineage>
        <taxon>Bacteria</taxon>
        <taxon>Pseudomonadati</taxon>
        <taxon>Pseudomonadota</taxon>
        <taxon>Gammaproteobacteria</taxon>
        <taxon>Vibrionales</taxon>
        <taxon>Vibrionaceae</taxon>
        <taxon>Photobacterium</taxon>
    </lineage>
</organism>
<keyword evidence="14 16" id="KW-0472">Membrane</keyword>
<dbReference type="NCBIfam" id="NF008558">
    <property type="entry name" value="PRK11498.1"/>
    <property type="match status" value="1"/>
</dbReference>
<dbReference type="CDD" id="cd06421">
    <property type="entry name" value="CESA_CelA_like"/>
    <property type="match status" value="1"/>
</dbReference>
<dbReference type="NCBIfam" id="TIGR03030">
    <property type="entry name" value="CelA"/>
    <property type="match status" value="1"/>
</dbReference>
<dbReference type="UniPathway" id="UPA00694"/>
<evidence type="ECO:0000259" key="18">
    <source>
        <dbReference type="Pfam" id="PF07238"/>
    </source>
</evidence>
<evidence type="ECO:0000256" key="9">
    <source>
        <dbReference type="ARBA" id="ARBA00022676"/>
    </source>
</evidence>
<evidence type="ECO:0000256" key="12">
    <source>
        <dbReference type="ARBA" id="ARBA00022916"/>
    </source>
</evidence>
<evidence type="ECO:0000313" key="20">
    <source>
        <dbReference type="Proteomes" id="UP000035909"/>
    </source>
</evidence>
<evidence type="ECO:0000256" key="2">
    <source>
        <dbReference type="ARBA" id="ARBA00005186"/>
    </source>
</evidence>
<dbReference type="FunFam" id="3.90.550.10:FF:000061">
    <property type="entry name" value="Cellulose synthase catalytic subunit [UDP-forming]"/>
    <property type="match status" value="1"/>
</dbReference>
<keyword evidence="10 16" id="KW-0808">Transferase</keyword>
<feature type="transmembrane region" description="Helical" evidence="16">
    <location>
        <begin position="180"/>
        <end position="199"/>
    </location>
</feature>
<dbReference type="SUPFAM" id="SSF141371">
    <property type="entry name" value="PilZ domain-like"/>
    <property type="match status" value="1"/>
</dbReference>
<keyword evidence="6 16" id="KW-1003">Cell membrane</keyword>
<comment type="subcellular location">
    <subcellularLocation>
        <location evidence="1">Cell inner membrane</location>
        <topology evidence="1">Multi-pass membrane protein</topology>
    </subcellularLocation>
</comment>
<dbReference type="PANTHER" id="PTHR43867:SF2">
    <property type="entry name" value="CELLULOSE SYNTHASE CATALYTIC SUBUNIT A [UDP-FORMING]"/>
    <property type="match status" value="1"/>
</dbReference>
<proteinExistence type="inferred from homology"/>
<evidence type="ECO:0000256" key="7">
    <source>
        <dbReference type="ARBA" id="ARBA00022519"/>
    </source>
</evidence>
<feature type="transmembrane region" description="Helical" evidence="16">
    <location>
        <begin position="531"/>
        <end position="556"/>
    </location>
</feature>
<accession>A0A0J1HA52</accession>
<evidence type="ECO:0000256" key="3">
    <source>
        <dbReference type="ARBA" id="ARBA00006739"/>
    </source>
</evidence>
<dbReference type="InterPro" id="IPR001173">
    <property type="entry name" value="Glyco_trans_2-like"/>
</dbReference>
<dbReference type="Pfam" id="PF07238">
    <property type="entry name" value="PilZ"/>
    <property type="match status" value="1"/>
</dbReference>
<dbReference type="GO" id="GO:0035438">
    <property type="term" value="F:cyclic-di-GMP binding"/>
    <property type="evidence" value="ECO:0007669"/>
    <property type="project" value="InterPro"/>
</dbReference>
<evidence type="ECO:0000256" key="14">
    <source>
        <dbReference type="ARBA" id="ARBA00023136"/>
    </source>
</evidence>
<keyword evidence="12 16" id="KW-0135">Cellulose biosynthesis</keyword>
<protein>
    <recommendedName>
        <fullName evidence="5 16">Cellulose synthase catalytic subunit [UDP-forming]</fullName>
        <ecNumber evidence="4 16">2.4.1.12</ecNumber>
    </recommendedName>
</protein>
<evidence type="ECO:0000256" key="16">
    <source>
        <dbReference type="RuleBase" id="RU365020"/>
    </source>
</evidence>
<dbReference type="PATRIC" id="fig|320778.3.peg.2627"/>
<evidence type="ECO:0000256" key="1">
    <source>
        <dbReference type="ARBA" id="ARBA00004429"/>
    </source>
</evidence>
<comment type="similarity">
    <text evidence="3">Belongs to the glycosyltransferase 2 family.</text>
</comment>
<feature type="transmembrane region" description="Helical" evidence="16">
    <location>
        <begin position="648"/>
        <end position="668"/>
    </location>
</feature>
<feature type="domain" description="PilZ" evidence="18">
    <location>
        <begin position="703"/>
        <end position="803"/>
    </location>
</feature>
<dbReference type="SUPFAM" id="SSF53448">
    <property type="entry name" value="Nucleotide-diphospho-sugar transferases"/>
    <property type="match status" value="1"/>
</dbReference>
<keyword evidence="9 16" id="KW-0328">Glycosyltransferase</keyword>
<dbReference type="InterPro" id="IPR029044">
    <property type="entry name" value="Nucleotide-diphossugar_trans"/>
</dbReference>
<dbReference type="GO" id="GO:0005886">
    <property type="term" value="C:plasma membrane"/>
    <property type="evidence" value="ECO:0007669"/>
    <property type="project" value="UniProtKB-SubCell"/>
</dbReference>
<comment type="caution">
    <text evidence="19">The sequence shown here is derived from an EMBL/GenBank/DDBJ whole genome shotgun (WGS) entry which is preliminary data.</text>
</comment>
<dbReference type="STRING" id="320778.ABT57_12055"/>
<dbReference type="InterPro" id="IPR009875">
    <property type="entry name" value="PilZ_domain"/>
</dbReference>
<dbReference type="Proteomes" id="UP000035909">
    <property type="component" value="Unassembled WGS sequence"/>
</dbReference>
<evidence type="ECO:0000256" key="15">
    <source>
        <dbReference type="ARBA" id="ARBA00048682"/>
    </source>
</evidence>